<dbReference type="Proteomes" id="UP000324143">
    <property type="component" value="Unassembled WGS sequence"/>
</dbReference>
<keyword evidence="5 7" id="KW-1133">Transmembrane helix</keyword>
<keyword evidence="9" id="KW-1185">Reference proteome</keyword>
<feature type="transmembrane region" description="Helical" evidence="7">
    <location>
        <begin position="30"/>
        <end position="50"/>
    </location>
</feature>
<evidence type="ECO:0000313" key="9">
    <source>
        <dbReference type="Proteomes" id="UP000324143"/>
    </source>
</evidence>
<organism evidence="8 9">
    <name type="scientific">Candidatus Mcinerneyibacterium aminivorans</name>
    <dbReference type="NCBI Taxonomy" id="2703815"/>
    <lineage>
        <taxon>Bacteria</taxon>
        <taxon>Candidatus Macinerneyibacteriota</taxon>
        <taxon>Candidatus Mcinerneyibacteria</taxon>
        <taxon>Candidatus Mcinerneyibacteriales</taxon>
        <taxon>Candidatus Mcinerneyibacteriaceae</taxon>
        <taxon>Candidatus Mcinerneyibacterium</taxon>
    </lineage>
</organism>
<name>A0A5D0MCD2_9BACT</name>
<keyword evidence="4 7" id="KW-0812">Transmembrane</keyword>
<evidence type="ECO:0000256" key="6">
    <source>
        <dbReference type="ARBA" id="ARBA00023136"/>
    </source>
</evidence>
<comment type="caution">
    <text evidence="8">The sequence shown here is derived from an EMBL/GenBank/DDBJ whole genome shotgun (WGS) entry which is preliminary data.</text>
</comment>
<keyword evidence="3" id="KW-1003">Cell membrane</keyword>
<comment type="similarity">
    <text evidence="2">Belongs to the CPA3 antiporters (TC 2.A.63) subunit E family.</text>
</comment>
<evidence type="ECO:0000256" key="7">
    <source>
        <dbReference type="SAM" id="Phobius"/>
    </source>
</evidence>
<dbReference type="InterPro" id="IPR002758">
    <property type="entry name" value="Cation_antiport_E"/>
</dbReference>
<reference evidence="8" key="1">
    <citation type="submission" date="2019-08" db="EMBL/GenBank/DDBJ databases">
        <title>Genomic characterization of a novel candidate phylum (ARYD3) from a high temperature, high salinity tertiary oil reservoir in north central Oklahoma, USA.</title>
        <authorList>
            <person name="Youssef N.H."/>
            <person name="Yadav A."/>
            <person name="Elshahed M.S."/>
        </authorList>
    </citation>
    <scope>NUCLEOTIDE SEQUENCE [LARGE SCALE GENOMIC DNA]</scope>
    <source>
        <strain evidence="8">ARYD3</strain>
    </source>
</reference>
<dbReference type="PANTHER" id="PTHR34584">
    <property type="entry name" value="NA(+)/H(+) ANTIPORTER SUBUNIT E1"/>
    <property type="match status" value="1"/>
</dbReference>
<gene>
    <name evidence="8" type="ORF">FXF47_03685</name>
</gene>
<dbReference type="AlphaFoldDB" id="A0A5D0MCD2"/>
<protein>
    <submittedName>
        <fullName evidence="8">Na+/H+ antiporter subunit E</fullName>
    </submittedName>
</protein>
<dbReference type="GO" id="GO:0008324">
    <property type="term" value="F:monoatomic cation transmembrane transporter activity"/>
    <property type="evidence" value="ECO:0007669"/>
    <property type="project" value="InterPro"/>
</dbReference>
<dbReference type="GO" id="GO:0005886">
    <property type="term" value="C:plasma membrane"/>
    <property type="evidence" value="ECO:0007669"/>
    <property type="project" value="UniProtKB-SubCell"/>
</dbReference>
<sequence>MKRFVSLFIISLTTWIFFTGSFNWQELVTGIAVSIVISFVTKTYFNFNILKFDLPVRLIKYLILYLPLLIYEMIKANIHMALIVLNPKLPLNSGIVKNKTDLKNEISKLLLANSITLTPGTLTVDIDEDNLYIHTVDVDMVKDDRTITSEFEKTIKGVFE</sequence>
<evidence type="ECO:0000256" key="1">
    <source>
        <dbReference type="ARBA" id="ARBA00004651"/>
    </source>
</evidence>
<proteinExistence type="inferred from homology"/>
<evidence type="ECO:0000256" key="5">
    <source>
        <dbReference type="ARBA" id="ARBA00022989"/>
    </source>
</evidence>
<evidence type="ECO:0000256" key="3">
    <source>
        <dbReference type="ARBA" id="ARBA00022475"/>
    </source>
</evidence>
<keyword evidence="6 7" id="KW-0472">Membrane</keyword>
<evidence type="ECO:0000256" key="4">
    <source>
        <dbReference type="ARBA" id="ARBA00022692"/>
    </source>
</evidence>
<evidence type="ECO:0000256" key="2">
    <source>
        <dbReference type="ARBA" id="ARBA00006228"/>
    </source>
</evidence>
<feature type="transmembrane region" description="Helical" evidence="7">
    <location>
        <begin position="7"/>
        <end position="24"/>
    </location>
</feature>
<dbReference type="PIRSF" id="PIRSF019239">
    <property type="entry name" value="MrpE"/>
    <property type="match status" value="1"/>
</dbReference>
<dbReference type="Pfam" id="PF01899">
    <property type="entry name" value="MNHE"/>
    <property type="match status" value="1"/>
</dbReference>
<comment type="subcellular location">
    <subcellularLocation>
        <location evidence="1">Cell membrane</location>
        <topology evidence="1">Multi-pass membrane protein</topology>
    </subcellularLocation>
</comment>
<dbReference type="PANTHER" id="PTHR34584:SF1">
    <property type="entry name" value="NA(+)_H(+) ANTIPORTER SUBUNIT E1"/>
    <property type="match status" value="1"/>
</dbReference>
<dbReference type="EMBL" id="VSIX01000033">
    <property type="protein sequence ID" value="TYB31427.1"/>
    <property type="molecule type" value="Genomic_DNA"/>
</dbReference>
<evidence type="ECO:0000313" key="8">
    <source>
        <dbReference type="EMBL" id="TYB31427.1"/>
    </source>
</evidence>
<feature type="transmembrane region" description="Helical" evidence="7">
    <location>
        <begin position="62"/>
        <end position="85"/>
    </location>
</feature>
<accession>A0A5D0MCD2</accession>